<dbReference type="EMBL" id="CACRXK020046925">
    <property type="protein sequence ID" value="CAB4046176.1"/>
    <property type="molecule type" value="Genomic_DNA"/>
</dbReference>
<reference evidence="1" key="1">
    <citation type="submission" date="2020-04" db="EMBL/GenBank/DDBJ databases">
        <authorList>
            <person name="Alioto T."/>
            <person name="Alioto T."/>
            <person name="Gomez Garrido J."/>
        </authorList>
    </citation>
    <scope>NUCLEOTIDE SEQUENCE</scope>
    <source>
        <strain evidence="1">A484AB</strain>
    </source>
</reference>
<sequence length="224" mass="24406">GKRFRQPFERVEGSRLFLPSNPIVSNQLPQPLSGPTPFQLGRFLVDSGSPVSLIPALDDVTAAPSVDTGLRCASGTAIRAFGTERINVPINGRMIPFTATKANVVRPILGRDFFAGPGKDYVIDIGARKLLNKSNGLCDDLFFEDGVKSKVVGALYNRDHLNPFASPFLPSFQLENCKRLSASLIQTFCDKMGPDDGNSPSLFSPIRIDTGSHPPIFSKYRPLK</sequence>
<evidence type="ECO:0000313" key="1">
    <source>
        <dbReference type="EMBL" id="CAB4046176.1"/>
    </source>
</evidence>
<feature type="non-terminal residue" evidence="1">
    <location>
        <position position="1"/>
    </location>
</feature>
<name>A0A6S7KJW6_PARCT</name>
<dbReference type="InterPro" id="IPR021109">
    <property type="entry name" value="Peptidase_aspartic_dom_sf"/>
</dbReference>
<gene>
    <name evidence="1" type="ORF">PACLA_8A010306</name>
</gene>
<dbReference type="OrthoDB" id="6932368at2759"/>
<comment type="caution">
    <text evidence="1">The sequence shown here is derived from an EMBL/GenBank/DDBJ whole genome shotgun (WGS) entry which is preliminary data.</text>
</comment>
<protein>
    <submittedName>
        <fullName evidence="1">Uncharacterized protein</fullName>
    </submittedName>
</protein>
<organism evidence="1 2">
    <name type="scientific">Paramuricea clavata</name>
    <name type="common">Red gorgonian</name>
    <name type="synonym">Violescent sea-whip</name>
    <dbReference type="NCBI Taxonomy" id="317549"/>
    <lineage>
        <taxon>Eukaryota</taxon>
        <taxon>Metazoa</taxon>
        <taxon>Cnidaria</taxon>
        <taxon>Anthozoa</taxon>
        <taxon>Octocorallia</taxon>
        <taxon>Malacalcyonacea</taxon>
        <taxon>Plexauridae</taxon>
        <taxon>Paramuricea</taxon>
    </lineage>
</organism>
<dbReference type="SUPFAM" id="SSF50630">
    <property type="entry name" value="Acid proteases"/>
    <property type="match status" value="1"/>
</dbReference>
<feature type="non-terminal residue" evidence="1">
    <location>
        <position position="224"/>
    </location>
</feature>
<evidence type="ECO:0000313" key="2">
    <source>
        <dbReference type="Proteomes" id="UP001152795"/>
    </source>
</evidence>
<proteinExistence type="predicted"/>
<keyword evidence="2" id="KW-1185">Reference proteome</keyword>
<dbReference type="AlphaFoldDB" id="A0A6S7KJW6"/>
<accession>A0A6S7KJW6</accession>
<dbReference type="Proteomes" id="UP001152795">
    <property type="component" value="Unassembled WGS sequence"/>
</dbReference>